<dbReference type="EMBL" id="AP028916">
    <property type="protein sequence ID" value="BES97168.1"/>
    <property type="molecule type" value="Genomic_DNA"/>
</dbReference>
<feature type="region of interest" description="Disordered" evidence="5">
    <location>
        <begin position="173"/>
        <end position="193"/>
    </location>
</feature>
<organism evidence="6 7">
    <name type="scientific">Nesidiocoris tenuis</name>
    <dbReference type="NCBI Taxonomy" id="355587"/>
    <lineage>
        <taxon>Eukaryota</taxon>
        <taxon>Metazoa</taxon>
        <taxon>Ecdysozoa</taxon>
        <taxon>Arthropoda</taxon>
        <taxon>Hexapoda</taxon>
        <taxon>Insecta</taxon>
        <taxon>Pterygota</taxon>
        <taxon>Neoptera</taxon>
        <taxon>Paraneoptera</taxon>
        <taxon>Hemiptera</taxon>
        <taxon>Heteroptera</taxon>
        <taxon>Panheteroptera</taxon>
        <taxon>Cimicomorpha</taxon>
        <taxon>Miridae</taxon>
        <taxon>Dicyphina</taxon>
        <taxon>Nesidiocoris</taxon>
    </lineage>
</organism>
<protein>
    <recommendedName>
        <fullName evidence="4">Protein KTI12 homolog</fullName>
    </recommendedName>
</protein>
<evidence type="ECO:0000256" key="3">
    <source>
        <dbReference type="ARBA" id="ARBA00025768"/>
    </source>
</evidence>
<name>A0ABN7AYC1_9HEMI</name>
<proteinExistence type="inferred from homology"/>
<keyword evidence="2" id="KW-0067">ATP-binding</keyword>
<keyword evidence="1" id="KW-0547">Nucleotide-binding</keyword>
<dbReference type="Pfam" id="PF08433">
    <property type="entry name" value="KTI12"/>
    <property type="match status" value="1"/>
</dbReference>
<comment type="similarity">
    <text evidence="3">Belongs to the KTI12 family.</text>
</comment>
<sequence length="288" mass="32537">MPFILMVGLPCSGKTTRANEIKTFLEKECSTDVHVISENDVLRSRNIDKNKFYLDSQKEKEIRNVLKSEALRILGQDNVVILDAGNYIKGYRYELYCATKNNKTTQLTVECVVDKDKTWNWNEGRPDGERYTQESFEALHLRYEAPDSRNRWDSPLIVLQDSDDLNKDAIKGALFDRKPPPPNQSTQSTPLSSSEYLYELDKTTRDIVNSILAAQKSSSPEGTLTLPDYPDCVFNDLPANLTSIQLAKLRRQFLNYSKLHPPASQSADPSKMAGLFVQFLNSSLSGAS</sequence>
<dbReference type="Proteomes" id="UP001307889">
    <property type="component" value="Chromosome 8"/>
</dbReference>
<accession>A0ABN7AYC1</accession>
<evidence type="ECO:0000313" key="6">
    <source>
        <dbReference type="EMBL" id="BES97168.1"/>
    </source>
</evidence>
<reference evidence="6 7" key="1">
    <citation type="submission" date="2023-09" db="EMBL/GenBank/DDBJ databases">
        <title>Nesidiocoris tenuis whole genome shotgun sequence.</title>
        <authorList>
            <person name="Shibata T."/>
            <person name="Shimoda M."/>
            <person name="Kobayashi T."/>
            <person name="Uehara T."/>
        </authorList>
    </citation>
    <scope>NUCLEOTIDE SEQUENCE [LARGE SCALE GENOMIC DNA]</scope>
    <source>
        <strain evidence="6 7">Japan</strain>
    </source>
</reference>
<evidence type="ECO:0000256" key="1">
    <source>
        <dbReference type="ARBA" id="ARBA00022741"/>
    </source>
</evidence>
<evidence type="ECO:0000313" key="7">
    <source>
        <dbReference type="Proteomes" id="UP001307889"/>
    </source>
</evidence>
<evidence type="ECO:0000256" key="5">
    <source>
        <dbReference type="SAM" id="MobiDB-lite"/>
    </source>
</evidence>
<evidence type="ECO:0000256" key="2">
    <source>
        <dbReference type="ARBA" id="ARBA00022840"/>
    </source>
</evidence>
<dbReference type="SUPFAM" id="SSF52540">
    <property type="entry name" value="P-loop containing nucleoside triphosphate hydrolases"/>
    <property type="match status" value="1"/>
</dbReference>
<feature type="compositionally biased region" description="Low complexity" evidence="5">
    <location>
        <begin position="184"/>
        <end position="193"/>
    </location>
</feature>
<dbReference type="Gene3D" id="3.40.50.300">
    <property type="entry name" value="P-loop containing nucleotide triphosphate hydrolases"/>
    <property type="match status" value="1"/>
</dbReference>
<dbReference type="InterPro" id="IPR027417">
    <property type="entry name" value="P-loop_NTPase"/>
</dbReference>
<evidence type="ECO:0000256" key="4">
    <source>
        <dbReference type="ARBA" id="ARBA00026170"/>
    </source>
</evidence>
<keyword evidence="7" id="KW-1185">Reference proteome</keyword>
<dbReference type="PANTHER" id="PTHR12435">
    <property type="match status" value="1"/>
</dbReference>
<gene>
    <name evidence="6" type="ORF">NTJ_09982</name>
</gene>
<dbReference type="InterPro" id="IPR013641">
    <property type="entry name" value="KTI12/PSTK"/>
</dbReference>